<dbReference type="InterPro" id="IPR019452">
    <property type="entry name" value="VPS39/TGF_beta_rcpt-assoc_1"/>
</dbReference>
<feature type="non-terminal residue" evidence="2">
    <location>
        <position position="1"/>
    </location>
</feature>
<dbReference type="Pfam" id="PF10366">
    <property type="entry name" value="Vps39_1"/>
    <property type="match status" value="1"/>
</dbReference>
<sequence length="594" mass="65740">LFMAELDAPRVCQMIRESSGMGPLVASYDVNRYYPFSAAVVNICFELSGWLMLDARRPPANAETVCSGRGYRRFANFLEVEPDAFFLITTAAVASMHEDWKENSRSILDFGISIRSAMTRTAAFLNDPPEVFGGTGVGQIDIFGIRDQKNCQTLSLDGSTGAMCRASGGRMLVAAGSSVTCLDPVPFERQVQKLLLQVRVGDALDLLNATFGPEDPQRQLQLSRFHALAGWALFRDLQFLQAFQHFMYCVDFRIDRVLLFWRRYLPSGWEPASGSARLAAEEGAPEPCDIADFVRGRLKERQPSEADEALASGVSANVGLANAAVTSFLLRQREALLSQERLPAEERTQGANEPGPLLRAMDTALLKLLIESDEDDIRLTQVLECGVRCAVEDCEGFLRERNRLDVLARLWKAHGMFDLVLREWSSMLRRVSEGSPVKGPRTSTVQIVAEMADALRSAAGTARGAELLRQYVPQLLDVEPAAVLPVFTGALRPGRQEVSSLTPDEVLELLQGQDSLVLGYLEYVSEKKKDVMSTHHWAQLGLMYVAKAEEEQNLPGAIPGMTPTRKKLQRFLEVASGLEVTTLLPRLEALRLNE</sequence>
<comment type="caution">
    <text evidence="2">The sequence shown here is derived from an EMBL/GenBank/DDBJ whole genome shotgun (WGS) entry which is preliminary data.</text>
</comment>
<gene>
    <name evidence="2" type="ORF">PGLA2088_LOCUS11060</name>
</gene>
<feature type="non-terminal residue" evidence="2">
    <location>
        <position position="594"/>
    </location>
</feature>
<dbReference type="PANTHER" id="PTHR12894:SF27">
    <property type="entry name" value="TRANSFORMING GROWTH FACTOR-BETA RECEPTOR-ASSOCIATED PROTEIN 1"/>
    <property type="match status" value="1"/>
</dbReference>
<accession>A0A813IJW6</accession>
<dbReference type="GO" id="GO:0005737">
    <property type="term" value="C:cytoplasm"/>
    <property type="evidence" value="ECO:0007669"/>
    <property type="project" value="TreeGrafter"/>
</dbReference>
<organism evidence="2 3">
    <name type="scientific">Polarella glacialis</name>
    <name type="common">Dinoflagellate</name>
    <dbReference type="NCBI Taxonomy" id="89957"/>
    <lineage>
        <taxon>Eukaryota</taxon>
        <taxon>Sar</taxon>
        <taxon>Alveolata</taxon>
        <taxon>Dinophyceae</taxon>
        <taxon>Suessiales</taxon>
        <taxon>Suessiaceae</taxon>
        <taxon>Polarella</taxon>
    </lineage>
</organism>
<dbReference type="GO" id="GO:0034058">
    <property type="term" value="P:endosomal vesicle fusion"/>
    <property type="evidence" value="ECO:0007669"/>
    <property type="project" value="TreeGrafter"/>
</dbReference>
<proteinExistence type="predicted"/>
<dbReference type="InterPro" id="IPR032914">
    <property type="entry name" value="Vam6/VPS39/TRAP1"/>
</dbReference>
<dbReference type="Proteomes" id="UP000626109">
    <property type="component" value="Unassembled WGS sequence"/>
</dbReference>
<reference evidence="2" key="1">
    <citation type="submission" date="2021-02" db="EMBL/GenBank/DDBJ databases">
        <authorList>
            <person name="Dougan E. K."/>
            <person name="Rhodes N."/>
            <person name="Thang M."/>
            <person name="Chan C."/>
        </authorList>
    </citation>
    <scope>NUCLEOTIDE SEQUENCE</scope>
</reference>
<evidence type="ECO:0000313" key="3">
    <source>
        <dbReference type="Proteomes" id="UP000626109"/>
    </source>
</evidence>
<dbReference type="GO" id="GO:0016020">
    <property type="term" value="C:membrane"/>
    <property type="evidence" value="ECO:0007669"/>
    <property type="project" value="TreeGrafter"/>
</dbReference>
<dbReference type="PANTHER" id="PTHR12894">
    <property type="entry name" value="CNH DOMAIN CONTAINING"/>
    <property type="match status" value="1"/>
</dbReference>
<dbReference type="AlphaFoldDB" id="A0A813IJW6"/>
<dbReference type="EMBL" id="CAJNNW010012660">
    <property type="protein sequence ID" value="CAE8654534.1"/>
    <property type="molecule type" value="Genomic_DNA"/>
</dbReference>
<protein>
    <recommendedName>
        <fullName evidence="1">Vacuolar sorting protein 39/Transforming growth factor beta receptor-associated domain-containing protein</fullName>
    </recommendedName>
</protein>
<feature type="domain" description="Vacuolar sorting protein 39/Transforming growth factor beta receptor-associated" evidence="1">
    <location>
        <begin position="362"/>
        <end position="450"/>
    </location>
</feature>
<evidence type="ECO:0000259" key="1">
    <source>
        <dbReference type="Pfam" id="PF10366"/>
    </source>
</evidence>
<name>A0A813IJW6_POLGL</name>
<evidence type="ECO:0000313" key="2">
    <source>
        <dbReference type="EMBL" id="CAE8654534.1"/>
    </source>
</evidence>
<dbReference type="GO" id="GO:0006914">
    <property type="term" value="P:autophagy"/>
    <property type="evidence" value="ECO:0007669"/>
    <property type="project" value="TreeGrafter"/>
</dbReference>